<dbReference type="AlphaFoldDB" id="A0A1E5UZ31"/>
<accession>A0A1E5UZ31</accession>
<proteinExistence type="predicted"/>
<feature type="compositionally biased region" description="Basic and acidic residues" evidence="1">
    <location>
        <begin position="206"/>
        <end position="222"/>
    </location>
</feature>
<organism evidence="2 3">
    <name type="scientific">Dichanthelium oligosanthes</name>
    <dbReference type="NCBI Taxonomy" id="888268"/>
    <lineage>
        <taxon>Eukaryota</taxon>
        <taxon>Viridiplantae</taxon>
        <taxon>Streptophyta</taxon>
        <taxon>Embryophyta</taxon>
        <taxon>Tracheophyta</taxon>
        <taxon>Spermatophyta</taxon>
        <taxon>Magnoliopsida</taxon>
        <taxon>Liliopsida</taxon>
        <taxon>Poales</taxon>
        <taxon>Poaceae</taxon>
        <taxon>PACMAD clade</taxon>
        <taxon>Panicoideae</taxon>
        <taxon>Panicodae</taxon>
        <taxon>Paniceae</taxon>
        <taxon>Dichantheliinae</taxon>
        <taxon>Dichanthelium</taxon>
    </lineage>
</organism>
<evidence type="ECO:0000313" key="3">
    <source>
        <dbReference type="Proteomes" id="UP000095767"/>
    </source>
</evidence>
<evidence type="ECO:0000256" key="1">
    <source>
        <dbReference type="SAM" id="MobiDB-lite"/>
    </source>
</evidence>
<comment type="caution">
    <text evidence="2">The sequence shown here is derived from an EMBL/GenBank/DDBJ whole genome shotgun (WGS) entry which is preliminary data.</text>
</comment>
<protein>
    <submittedName>
        <fullName evidence="2">Uncharacterized protein</fullName>
    </submittedName>
</protein>
<dbReference type="STRING" id="888268.A0A1E5UZ31"/>
<dbReference type="EMBL" id="LWDX02057534">
    <property type="protein sequence ID" value="OEL18163.1"/>
    <property type="molecule type" value="Genomic_DNA"/>
</dbReference>
<evidence type="ECO:0000313" key="2">
    <source>
        <dbReference type="EMBL" id="OEL18163.1"/>
    </source>
</evidence>
<keyword evidence="3" id="KW-1185">Reference proteome</keyword>
<gene>
    <name evidence="2" type="ORF">BAE44_0020819</name>
</gene>
<dbReference type="OrthoDB" id="10626250at2759"/>
<reference evidence="2 3" key="1">
    <citation type="submission" date="2016-09" db="EMBL/GenBank/DDBJ databases">
        <title>The draft genome of Dichanthelium oligosanthes: A C3 panicoid grass species.</title>
        <authorList>
            <person name="Studer A.J."/>
            <person name="Schnable J.C."/>
            <person name="Brutnell T.P."/>
        </authorList>
    </citation>
    <scope>NUCLEOTIDE SEQUENCE [LARGE SCALE GENOMIC DNA]</scope>
    <source>
        <strain evidence="3">cv. Kellogg 1175</strain>
        <tissue evidence="2">Leaf</tissue>
    </source>
</reference>
<sequence>MSMDNFGKAMEDAEIGGEEVIGNEAMPKVGDSTAPVDGAMVVMADGSNPEGIEDEEFDFDRTEGLDEGMRRWFVMASRPSEIVIHSIDLWVRFYDVPATLMTKAFANVLAKKAAFSATRDGGGEEKEKVVDGAAMMEEDAKLDATPKKVPQEVSNALAQIVQNMMVGDVLPDLNVRVESGLKEKVSGLESFVDSSERTTSEVAPALHKEEEKAPRSIHERLHAAKAARAGQLMDKKLGFKGPSPVKEIGKQ</sequence>
<dbReference type="Proteomes" id="UP000095767">
    <property type="component" value="Unassembled WGS sequence"/>
</dbReference>
<name>A0A1E5UZ31_9POAL</name>
<feature type="region of interest" description="Disordered" evidence="1">
    <location>
        <begin position="192"/>
        <end position="251"/>
    </location>
</feature>